<dbReference type="Proteomes" id="UP000037751">
    <property type="component" value="Unassembled WGS sequence"/>
</dbReference>
<dbReference type="SUPFAM" id="SSF48452">
    <property type="entry name" value="TPR-like"/>
    <property type="match status" value="1"/>
</dbReference>
<dbReference type="PANTHER" id="PTHR46014">
    <property type="entry name" value="TETRATRICOPEPTIDE REPEAT PROTEIN 1"/>
    <property type="match status" value="1"/>
</dbReference>
<dbReference type="EMBL" id="LGAV01000004">
    <property type="protein sequence ID" value="KOS13948.1"/>
    <property type="molecule type" value="Genomic_DNA"/>
</dbReference>
<accession>A0A0M8MLG4</accession>
<name>A0A0M8MLG4_9BASI</name>
<evidence type="ECO:0000313" key="1">
    <source>
        <dbReference type="EMBL" id="KOS13948.1"/>
    </source>
</evidence>
<dbReference type="RefSeq" id="XP_017991580.1">
    <property type="nucleotide sequence ID" value="XM_018138566.1"/>
</dbReference>
<dbReference type="GeneID" id="28730442"/>
<gene>
    <name evidence="1" type="ORF">Malapachy_4111</name>
</gene>
<dbReference type="SMART" id="SM00028">
    <property type="entry name" value="TPR"/>
    <property type="match status" value="2"/>
</dbReference>
<dbReference type="Gene3D" id="1.25.40.10">
    <property type="entry name" value="Tetratricopeptide repeat domain"/>
    <property type="match status" value="1"/>
</dbReference>
<proteinExistence type="predicted"/>
<dbReference type="VEuPathDB" id="FungiDB:Malapachy_4111"/>
<keyword evidence="2" id="KW-1185">Reference proteome</keyword>
<dbReference type="STRING" id="77020.A0A0M8MLG4"/>
<dbReference type="AlphaFoldDB" id="A0A0M8MLG4"/>
<dbReference type="InterPro" id="IPR052769">
    <property type="entry name" value="TPR_domain_protein"/>
</dbReference>
<organism evidence="1 2">
    <name type="scientific">Malassezia pachydermatis</name>
    <dbReference type="NCBI Taxonomy" id="77020"/>
    <lineage>
        <taxon>Eukaryota</taxon>
        <taxon>Fungi</taxon>
        <taxon>Dikarya</taxon>
        <taxon>Basidiomycota</taxon>
        <taxon>Ustilaginomycotina</taxon>
        <taxon>Malasseziomycetes</taxon>
        <taxon>Malasseziales</taxon>
        <taxon>Malasseziaceae</taxon>
        <taxon>Malassezia</taxon>
    </lineage>
</organism>
<comment type="caution">
    <text evidence="1">The sequence shown here is derived from an EMBL/GenBank/DDBJ whole genome shotgun (WGS) entry which is preliminary data.</text>
</comment>
<sequence length="226" mass="25044">MAQTMDEALGSFATRIEEAETLKVLGNDQFGKGAYAVAINHYNDALHRLPLRASKECQDEDQDASTTEAETKVDHAQATVIQSLRIKLQSNLAASYLKLEHYDECVRAASEVLAEEPTNVKALHRRATAHEALGGWSHLSSAKKDLEELQRLEQQGLVPASYRSELQASLSRIQPKLEQAGEKEKEEMLGKLKNVGNQFLGLFGLSTDNFQLQQQDGGGYSINFKQ</sequence>
<dbReference type="PANTHER" id="PTHR46014:SF1">
    <property type="entry name" value="TETRATRICOPEPTIDE REPEAT PROTEIN 1"/>
    <property type="match status" value="1"/>
</dbReference>
<protein>
    <submittedName>
        <fullName evidence="1">Tpr-like protein</fullName>
    </submittedName>
</protein>
<dbReference type="OrthoDB" id="1872379at2759"/>
<dbReference type="InterPro" id="IPR019734">
    <property type="entry name" value="TPR_rpt"/>
</dbReference>
<evidence type="ECO:0000313" key="2">
    <source>
        <dbReference type="Proteomes" id="UP000037751"/>
    </source>
</evidence>
<reference evidence="1 2" key="1">
    <citation type="submission" date="2015-07" db="EMBL/GenBank/DDBJ databases">
        <title>Draft Genome Sequence of Malassezia furfur CBS1878 and Malassezia pachydermatis CBS1879.</title>
        <authorList>
            <person name="Triana S."/>
            <person name="Ohm R."/>
            <person name="Gonzalez A."/>
            <person name="DeCock H."/>
            <person name="Restrepo S."/>
            <person name="Celis A."/>
        </authorList>
    </citation>
    <scope>NUCLEOTIDE SEQUENCE [LARGE SCALE GENOMIC DNA]</scope>
    <source>
        <strain evidence="1 2">CBS 1879</strain>
    </source>
</reference>
<dbReference type="InterPro" id="IPR011990">
    <property type="entry name" value="TPR-like_helical_dom_sf"/>
</dbReference>